<keyword evidence="3" id="KW-0804">Transcription</keyword>
<dbReference type="InterPro" id="IPR004855">
    <property type="entry name" value="TFIIA_asu/bsu"/>
</dbReference>
<comment type="caution">
    <text evidence="7">The sequence shown here is derived from an EMBL/GenBank/DDBJ whole genome shotgun (WGS) entry which is preliminary data.</text>
</comment>
<comment type="similarity">
    <text evidence="2">Belongs to the TFIIA subunit 1 family.</text>
</comment>
<comment type="subcellular location">
    <subcellularLocation>
        <location evidence="1">Nucleus</location>
    </subcellularLocation>
</comment>
<feature type="compositionally biased region" description="Basic and acidic residues" evidence="6">
    <location>
        <begin position="70"/>
        <end position="80"/>
    </location>
</feature>
<dbReference type="PANTHER" id="PTHR12694">
    <property type="entry name" value="TRANSCRIPTION INITIATION FACTOR IIA SUBUNIT 1"/>
    <property type="match status" value="1"/>
</dbReference>
<feature type="compositionally biased region" description="Basic and acidic residues" evidence="6">
    <location>
        <begin position="87"/>
        <end position="102"/>
    </location>
</feature>
<dbReference type="SMART" id="SM01371">
    <property type="entry name" value="TFIIA"/>
    <property type="match status" value="1"/>
</dbReference>
<evidence type="ECO:0000313" key="7">
    <source>
        <dbReference type="EMBL" id="KAH3683599.1"/>
    </source>
</evidence>
<dbReference type="SUPFAM" id="SSF50784">
    <property type="entry name" value="Transcription factor IIA (TFIIA), beta-barrel domain"/>
    <property type="match status" value="1"/>
</dbReference>
<name>A0A9P8TLY5_WICPI</name>
<evidence type="ECO:0000256" key="6">
    <source>
        <dbReference type="SAM" id="MobiDB-lite"/>
    </source>
</evidence>
<dbReference type="SUPFAM" id="SSF47396">
    <property type="entry name" value="Transcription factor IIA (TFIIA), alpha-helical domain"/>
    <property type="match status" value="1"/>
</dbReference>
<dbReference type="Gene3D" id="2.30.18.10">
    <property type="entry name" value="Transcription factor IIA (TFIIA), beta-barrel domain"/>
    <property type="match status" value="1"/>
</dbReference>
<dbReference type="FunFam" id="1.10.287.100:FF:000001">
    <property type="entry name" value="Transcription initiation factor IIA subunit"/>
    <property type="match status" value="1"/>
</dbReference>
<dbReference type="InterPro" id="IPR009088">
    <property type="entry name" value="TFIIA_b-brl"/>
</dbReference>
<accession>A0A9P8TLY5</accession>
<organism evidence="7 8">
    <name type="scientific">Wickerhamomyces pijperi</name>
    <name type="common">Yeast</name>
    <name type="synonym">Pichia pijperi</name>
    <dbReference type="NCBI Taxonomy" id="599730"/>
    <lineage>
        <taxon>Eukaryota</taxon>
        <taxon>Fungi</taxon>
        <taxon>Dikarya</taxon>
        <taxon>Ascomycota</taxon>
        <taxon>Saccharomycotina</taxon>
        <taxon>Saccharomycetes</taxon>
        <taxon>Phaffomycetales</taxon>
        <taxon>Wickerhamomycetaceae</taxon>
        <taxon>Wickerhamomyces</taxon>
    </lineage>
</organism>
<evidence type="ECO:0000313" key="8">
    <source>
        <dbReference type="Proteomes" id="UP000774326"/>
    </source>
</evidence>
<feature type="compositionally biased region" description="Acidic residues" evidence="6">
    <location>
        <begin position="107"/>
        <end position="130"/>
    </location>
</feature>
<dbReference type="GO" id="GO:0006367">
    <property type="term" value="P:transcription initiation at RNA polymerase II promoter"/>
    <property type="evidence" value="ECO:0007669"/>
    <property type="project" value="InterPro"/>
</dbReference>
<evidence type="ECO:0000256" key="4">
    <source>
        <dbReference type="ARBA" id="ARBA00023242"/>
    </source>
</evidence>
<evidence type="ECO:0000256" key="5">
    <source>
        <dbReference type="ARBA" id="ARBA00074154"/>
    </source>
</evidence>
<evidence type="ECO:0000256" key="2">
    <source>
        <dbReference type="ARBA" id="ARBA00010059"/>
    </source>
</evidence>
<dbReference type="CDD" id="cd07976">
    <property type="entry name" value="TFIIA_alpha_beta_like"/>
    <property type="match status" value="1"/>
</dbReference>
<dbReference type="PANTHER" id="PTHR12694:SF8">
    <property type="entry name" value="TRANSCRIPTION INITIATION FACTOR IIA SUBUNIT 1"/>
    <property type="match status" value="1"/>
</dbReference>
<evidence type="ECO:0000256" key="1">
    <source>
        <dbReference type="ARBA" id="ARBA00004123"/>
    </source>
</evidence>
<dbReference type="Pfam" id="PF03153">
    <property type="entry name" value="TFIIA"/>
    <property type="match status" value="1"/>
</dbReference>
<proteinExistence type="inferred from homology"/>
<gene>
    <name evidence="7" type="ORF">WICPIJ_005446</name>
</gene>
<dbReference type="EMBL" id="JAEUBG010003037">
    <property type="protein sequence ID" value="KAH3683599.1"/>
    <property type="molecule type" value="Genomic_DNA"/>
</dbReference>
<protein>
    <recommendedName>
        <fullName evidence="5">Transcription initiation factor IIA large subunit</fullName>
    </recommendedName>
</protein>
<keyword evidence="4" id="KW-0539">Nucleus</keyword>
<dbReference type="OrthoDB" id="6275927at2759"/>
<dbReference type="Proteomes" id="UP000774326">
    <property type="component" value="Unassembled WGS sequence"/>
</dbReference>
<dbReference type="Gene3D" id="1.10.287.100">
    <property type="match status" value="1"/>
</dbReference>
<dbReference type="AlphaFoldDB" id="A0A9P8TLY5"/>
<keyword evidence="8" id="KW-1185">Reference proteome</keyword>
<sequence length="178" mass="20463">MSNRDAAKLYNDIIDDVITESTQDFENNGIDEQTLQDLKRIWRENLEQTKVAKFPWMDTVSDGEEDEEKADVKTEQEKPANFELELDTTHSKLSKEVKRERTMASLDSDDINSDLDDSDEDDHGSDEDGDEAEGMIIMCLYEKVLRVKNKWKCNLKDGIANINGRDYVFAKATGESEW</sequence>
<evidence type="ECO:0000256" key="3">
    <source>
        <dbReference type="ARBA" id="ARBA00023163"/>
    </source>
</evidence>
<reference evidence="7" key="2">
    <citation type="submission" date="2021-01" db="EMBL/GenBank/DDBJ databases">
        <authorList>
            <person name="Schikora-Tamarit M.A."/>
        </authorList>
    </citation>
    <scope>NUCLEOTIDE SEQUENCE</scope>
    <source>
        <strain evidence="7">CBS2887</strain>
    </source>
</reference>
<dbReference type="GO" id="GO:0005672">
    <property type="term" value="C:transcription factor TFIIA complex"/>
    <property type="evidence" value="ECO:0007669"/>
    <property type="project" value="InterPro"/>
</dbReference>
<reference evidence="7" key="1">
    <citation type="journal article" date="2021" name="Open Biol.">
        <title>Shared evolutionary footprints suggest mitochondrial oxidative damage underlies multiple complex I losses in fungi.</title>
        <authorList>
            <person name="Schikora-Tamarit M.A."/>
            <person name="Marcet-Houben M."/>
            <person name="Nosek J."/>
            <person name="Gabaldon T."/>
        </authorList>
    </citation>
    <scope>NUCLEOTIDE SEQUENCE</scope>
    <source>
        <strain evidence="7">CBS2887</strain>
    </source>
</reference>
<feature type="region of interest" description="Disordered" evidence="6">
    <location>
        <begin position="54"/>
        <end position="130"/>
    </location>
</feature>